<evidence type="ECO:0000256" key="3">
    <source>
        <dbReference type="ARBA" id="ARBA00023239"/>
    </source>
</evidence>
<dbReference type="GO" id="GO:0016829">
    <property type="term" value="F:lyase activity"/>
    <property type="evidence" value="ECO:0007669"/>
    <property type="project" value="UniProtKB-KW"/>
</dbReference>
<dbReference type="PANTHER" id="PTHR30502">
    <property type="entry name" value="2-KETO-3-DEOXY-L-RHAMNONATE ALDOLASE"/>
    <property type="match status" value="1"/>
</dbReference>
<dbReference type="InterPro" id="IPR050251">
    <property type="entry name" value="HpcH-HpaI_aldolase"/>
</dbReference>
<dbReference type="Pfam" id="PF03328">
    <property type="entry name" value="HpcH_HpaI"/>
    <property type="match status" value="1"/>
</dbReference>
<proteinExistence type="inferred from homology"/>
<comment type="caution">
    <text evidence="5">The sequence shown here is derived from an EMBL/GenBank/DDBJ whole genome shotgun (WGS) entry which is preliminary data.</text>
</comment>
<dbReference type="InterPro" id="IPR005000">
    <property type="entry name" value="Aldolase/citrate-lyase_domain"/>
</dbReference>
<name>A0ABW2ADM1_9MICO</name>
<keyword evidence="3 5" id="KW-0456">Lyase</keyword>
<dbReference type="SUPFAM" id="SSF51621">
    <property type="entry name" value="Phosphoenolpyruvate/pyruvate domain"/>
    <property type="match status" value="1"/>
</dbReference>
<evidence type="ECO:0000313" key="5">
    <source>
        <dbReference type="EMBL" id="MFC6704881.1"/>
    </source>
</evidence>
<protein>
    <submittedName>
        <fullName evidence="5">HpcH/HpaI aldolase/citrate lyase family protein</fullName>
    </submittedName>
</protein>
<dbReference type="Proteomes" id="UP001596298">
    <property type="component" value="Unassembled WGS sequence"/>
</dbReference>
<sequence length="288" mass="31374">MAELNGVARRLERGERVFASFCAPNANAALDLSTTSYDAVLFEAEHKPWDVPELRNAFQYLLNRRTILEAGGPAPAITPLVRIPPNGSERAQWHAKQALDLGAYGIVWPHITSVEEAANAVAACRYPGVDQHGPAGQRGDSPVAAARYWGVPLDEYYRRAGVWSLDDDGEILVVIMIEDRAGIENLDDILEQVPGIGLVLIGEGDLSQELGVPRQFEHPTVLAHKERVLTACAKHGVAVGHPHVTAANAERALADGYRFLMTAPVVTYPGLEVARQLSERDRPNIDVN</sequence>
<reference evidence="6" key="1">
    <citation type="journal article" date="2019" name="Int. J. Syst. Evol. Microbiol.">
        <title>The Global Catalogue of Microorganisms (GCM) 10K type strain sequencing project: providing services to taxonomists for standard genome sequencing and annotation.</title>
        <authorList>
            <consortium name="The Broad Institute Genomics Platform"/>
            <consortium name="The Broad Institute Genome Sequencing Center for Infectious Disease"/>
            <person name="Wu L."/>
            <person name="Ma J."/>
        </authorList>
    </citation>
    <scope>NUCLEOTIDE SEQUENCE [LARGE SCALE GENOMIC DNA]</scope>
    <source>
        <strain evidence="6">CCUG 58127</strain>
    </source>
</reference>
<evidence type="ECO:0000259" key="4">
    <source>
        <dbReference type="Pfam" id="PF03328"/>
    </source>
</evidence>
<keyword evidence="2" id="KW-0479">Metal-binding</keyword>
<gene>
    <name evidence="5" type="ORF">ACFQDH_06265</name>
</gene>
<comment type="similarity">
    <text evidence="1">Belongs to the HpcH/HpaI aldolase family.</text>
</comment>
<evidence type="ECO:0000256" key="1">
    <source>
        <dbReference type="ARBA" id="ARBA00005568"/>
    </source>
</evidence>
<keyword evidence="6" id="KW-1185">Reference proteome</keyword>
<dbReference type="RefSeq" id="WP_382399513.1">
    <property type="nucleotide sequence ID" value="NZ_JBHSWH010000001.1"/>
</dbReference>
<organism evidence="5 6">
    <name type="scientific">Flexivirga alba</name>
    <dbReference type="NCBI Taxonomy" id="702742"/>
    <lineage>
        <taxon>Bacteria</taxon>
        <taxon>Bacillati</taxon>
        <taxon>Actinomycetota</taxon>
        <taxon>Actinomycetes</taxon>
        <taxon>Micrococcales</taxon>
        <taxon>Dermacoccaceae</taxon>
        <taxon>Flexivirga</taxon>
    </lineage>
</organism>
<dbReference type="InterPro" id="IPR040442">
    <property type="entry name" value="Pyrv_kinase-like_dom_sf"/>
</dbReference>
<evidence type="ECO:0000313" key="6">
    <source>
        <dbReference type="Proteomes" id="UP001596298"/>
    </source>
</evidence>
<accession>A0ABW2ADM1</accession>
<dbReference type="Gene3D" id="3.20.20.60">
    <property type="entry name" value="Phosphoenolpyruvate-binding domains"/>
    <property type="match status" value="1"/>
</dbReference>
<feature type="domain" description="HpcH/HpaI aldolase/citrate lyase" evidence="4">
    <location>
        <begin position="25"/>
        <end position="259"/>
    </location>
</feature>
<dbReference type="InterPro" id="IPR015813">
    <property type="entry name" value="Pyrv/PenolPyrv_kinase-like_dom"/>
</dbReference>
<dbReference type="PANTHER" id="PTHR30502:SF0">
    <property type="entry name" value="PHOSPHOENOLPYRUVATE CARBOXYLASE FAMILY PROTEIN"/>
    <property type="match status" value="1"/>
</dbReference>
<dbReference type="EMBL" id="JBHSWH010000001">
    <property type="protein sequence ID" value="MFC6704881.1"/>
    <property type="molecule type" value="Genomic_DNA"/>
</dbReference>
<evidence type="ECO:0000256" key="2">
    <source>
        <dbReference type="ARBA" id="ARBA00022723"/>
    </source>
</evidence>